<name>A0A1B7XA45_9BACT</name>
<dbReference type="PATRIC" id="fig|1560234.3.peg.1853"/>
<reference evidence="2 3" key="1">
    <citation type="submission" date="2015-01" db="EMBL/GenBank/DDBJ databases">
        <title>Desulfovibrio sp. JC271 draft genome sequence.</title>
        <authorList>
            <person name="Shivani Y."/>
            <person name="Subhash Y."/>
            <person name="Sasikala C."/>
            <person name="Ramana C.V."/>
        </authorList>
    </citation>
    <scope>NUCLEOTIDE SEQUENCE [LARGE SCALE GENOMIC DNA]</scope>
    <source>
        <strain evidence="2 3">JC271</strain>
    </source>
</reference>
<dbReference type="RefSeq" id="WP_082936459.1">
    <property type="nucleotide sequence ID" value="NZ_JXMS01000028.1"/>
</dbReference>
<feature type="domain" description="Helix-turn-helix" evidence="1">
    <location>
        <begin position="27"/>
        <end position="77"/>
    </location>
</feature>
<comment type="caution">
    <text evidence="2">The sequence shown here is derived from an EMBL/GenBank/DDBJ whole genome shotgun (WGS) entry which is preliminary data.</text>
</comment>
<accession>A0A1B7XA45</accession>
<dbReference type="STRING" id="1560234.SP90_13695"/>
<organism evidence="2 3">
    <name type="scientific">Halodesulfovibrio spirochaetisodalis</name>
    <dbReference type="NCBI Taxonomy" id="1560234"/>
    <lineage>
        <taxon>Bacteria</taxon>
        <taxon>Pseudomonadati</taxon>
        <taxon>Thermodesulfobacteriota</taxon>
        <taxon>Desulfovibrionia</taxon>
        <taxon>Desulfovibrionales</taxon>
        <taxon>Desulfovibrionaceae</taxon>
        <taxon>Halodesulfovibrio</taxon>
    </lineage>
</organism>
<proteinExistence type="predicted"/>
<evidence type="ECO:0000313" key="3">
    <source>
        <dbReference type="Proteomes" id="UP000091979"/>
    </source>
</evidence>
<dbReference type="OrthoDB" id="123463at2"/>
<dbReference type="AlphaFoldDB" id="A0A1B7XA45"/>
<evidence type="ECO:0000313" key="2">
    <source>
        <dbReference type="EMBL" id="OBQ46245.1"/>
    </source>
</evidence>
<dbReference type="InterPro" id="IPR009061">
    <property type="entry name" value="DNA-bd_dom_put_sf"/>
</dbReference>
<dbReference type="Proteomes" id="UP000091979">
    <property type="component" value="Unassembled WGS sequence"/>
</dbReference>
<dbReference type="EMBL" id="JXMS01000028">
    <property type="protein sequence ID" value="OBQ46245.1"/>
    <property type="molecule type" value="Genomic_DNA"/>
</dbReference>
<keyword evidence="3" id="KW-1185">Reference proteome</keyword>
<dbReference type="InterPro" id="IPR041657">
    <property type="entry name" value="HTH_17"/>
</dbReference>
<dbReference type="Pfam" id="PF12728">
    <property type="entry name" value="HTH_17"/>
    <property type="match status" value="1"/>
</dbReference>
<dbReference type="SUPFAM" id="SSF46955">
    <property type="entry name" value="Putative DNA-binding domain"/>
    <property type="match status" value="1"/>
</dbReference>
<evidence type="ECO:0000259" key="1">
    <source>
        <dbReference type="Pfam" id="PF12728"/>
    </source>
</evidence>
<protein>
    <recommendedName>
        <fullName evidence="1">Helix-turn-helix domain-containing protein</fullName>
    </recommendedName>
</protein>
<gene>
    <name evidence="2" type="ORF">SP90_13695</name>
</gene>
<sequence>MKEEMIEPAPRGAQHYPIRVIETDKMLLTTQEVSDLTGIPAATLNAWRCRKQGPRYVKFPRGVFYRPSTLKKYFESCEVRTVDM</sequence>